<dbReference type="RefSeq" id="WP_076755454.1">
    <property type="nucleotide sequence ID" value="NZ_CP023018.1"/>
</dbReference>
<keyword evidence="7" id="KW-0597">Phosphoprotein</keyword>
<dbReference type="GO" id="GO:0005524">
    <property type="term" value="F:ATP binding"/>
    <property type="evidence" value="ECO:0007669"/>
    <property type="project" value="UniProtKB-KW"/>
</dbReference>
<dbReference type="InterPro" id="IPR003661">
    <property type="entry name" value="HisK_dim/P_dom"/>
</dbReference>
<dbReference type="Gene3D" id="3.30.450.20">
    <property type="entry name" value="PAS domain"/>
    <property type="match status" value="1"/>
</dbReference>
<dbReference type="NCBIfam" id="NF008235">
    <property type="entry name" value="PRK11006.1"/>
    <property type="match status" value="1"/>
</dbReference>
<evidence type="ECO:0000256" key="6">
    <source>
        <dbReference type="ARBA" id="ARBA00022475"/>
    </source>
</evidence>
<proteinExistence type="predicted"/>
<dbReference type="GO" id="GO:0000155">
    <property type="term" value="F:phosphorelay sensor kinase activity"/>
    <property type="evidence" value="ECO:0007669"/>
    <property type="project" value="InterPro"/>
</dbReference>
<evidence type="ECO:0000256" key="14">
    <source>
        <dbReference type="ARBA" id="ARBA00022989"/>
    </source>
</evidence>
<evidence type="ECO:0000256" key="11">
    <source>
        <dbReference type="ARBA" id="ARBA00022741"/>
    </source>
</evidence>
<dbReference type="Proteomes" id="UP000223759">
    <property type="component" value="Unassembled WGS sequence"/>
</dbReference>
<evidence type="ECO:0000256" key="4">
    <source>
        <dbReference type="ARBA" id="ARBA00019665"/>
    </source>
</evidence>
<dbReference type="OrthoDB" id="9813151at2"/>
<dbReference type="PRINTS" id="PR00344">
    <property type="entry name" value="BCTRLSENSOR"/>
</dbReference>
<dbReference type="Pfam" id="PF00512">
    <property type="entry name" value="HisKA"/>
    <property type="match status" value="1"/>
</dbReference>
<evidence type="ECO:0000256" key="15">
    <source>
        <dbReference type="ARBA" id="ARBA00023012"/>
    </source>
</evidence>
<name>A0A1R3VW67_9GAMM</name>
<dbReference type="AlphaFoldDB" id="A0A1R3VW67"/>
<dbReference type="Pfam" id="PF11808">
    <property type="entry name" value="PhoR"/>
    <property type="match status" value="1"/>
</dbReference>
<dbReference type="Pfam" id="PF13188">
    <property type="entry name" value="PAS_8"/>
    <property type="match status" value="1"/>
</dbReference>
<evidence type="ECO:0000256" key="12">
    <source>
        <dbReference type="ARBA" id="ARBA00022777"/>
    </source>
</evidence>
<accession>A0A1R3VW67</accession>
<evidence type="ECO:0000256" key="16">
    <source>
        <dbReference type="ARBA" id="ARBA00023136"/>
    </source>
</evidence>
<keyword evidence="5" id="KW-0813">Transport</keyword>
<dbReference type="FunFam" id="1.10.287.130:FF:000001">
    <property type="entry name" value="Two-component sensor histidine kinase"/>
    <property type="match status" value="1"/>
</dbReference>
<keyword evidence="21" id="KW-1185">Reference proteome</keyword>
<evidence type="ECO:0000256" key="7">
    <source>
        <dbReference type="ARBA" id="ARBA00022553"/>
    </source>
</evidence>
<dbReference type="SUPFAM" id="SSF55874">
    <property type="entry name" value="ATPase domain of HSP90 chaperone/DNA topoisomerase II/histidine kinase"/>
    <property type="match status" value="1"/>
</dbReference>
<dbReference type="PANTHER" id="PTHR45453">
    <property type="entry name" value="PHOSPHATE REGULON SENSOR PROTEIN PHOR"/>
    <property type="match status" value="1"/>
</dbReference>
<dbReference type="GO" id="GO:0016036">
    <property type="term" value="P:cellular response to phosphate starvation"/>
    <property type="evidence" value="ECO:0007669"/>
    <property type="project" value="TreeGrafter"/>
</dbReference>
<dbReference type="SUPFAM" id="SSF47384">
    <property type="entry name" value="Homodimeric domain of signal transducing histidine kinase"/>
    <property type="match status" value="1"/>
</dbReference>
<comment type="function">
    <text evidence="17">Member of the two-component regulatory system PhoR/PhoB involved in the phosphate regulon genes expression. PhoR may function as a membrane-associated protein kinase that phosphorylates PhoB in response to environmental signals.</text>
</comment>
<evidence type="ECO:0000256" key="13">
    <source>
        <dbReference type="ARBA" id="ARBA00022840"/>
    </source>
</evidence>
<keyword evidence="16 18" id="KW-0472">Membrane</keyword>
<keyword evidence="13" id="KW-0067">ATP-binding</keyword>
<dbReference type="Pfam" id="PF02518">
    <property type="entry name" value="HATPase_c"/>
    <property type="match status" value="1"/>
</dbReference>
<keyword evidence="6" id="KW-1003">Cell membrane</keyword>
<dbReference type="InterPro" id="IPR036097">
    <property type="entry name" value="HisK_dim/P_sf"/>
</dbReference>
<dbReference type="GO" id="GO:0004721">
    <property type="term" value="F:phosphoprotein phosphatase activity"/>
    <property type="evidence" value="ECO:0007669"/>
    <property type="project" value="InterPro"/>
</dbReference>
<evidence type="ECO:0000313" key="21">
    <source>
        <dbReference type="Proteomes" id="UP000223759"/>
    </source>
</evidence>
<dbReference type="InterPro" id="IPR004358">
    <property type="entry name" value="Sig_transdc_His_kin-like_C"/>
</dbReference>
<keyword evidence="14 18" id="KW-1133">Transmembrane helix</keyword>
<dbReference type="EMBL" id="FTPK01000002">
    <property type="protein sequence ID" value="SIT69238.1"/>
    <property type="molecule type" value="Genomic_DNA"/>
</dbReference>
<evidence type="ECO:0000256" key="18">
    <source>
        <dbReference type="SAM" id="Phobius"/>
    </source>
</evidence>
<feature type="transmembrane region" description="Helical" evidence="18">
    <location>
        <begin position="14"/>
        <end position="47"/>
    </location>
</feature>
<dbReference type="PANTHER" id="PTHR45453:SF1">
    <property type="entry name" value="PHOSPHATE REGULON SENSOR PROTEIN PHOR"/>
    <property type="match status" value="1"/>
</dbReference>
<evidence type="ECO:0000256" key="17">
    <source>
        <dbReference type="ARBA" id="ARBA00025207"/>
    </source>
</evidence>
<gene>
    <name evidence="20" type="ORF">SAMN05216526_1036</name>
</gene>
<dbReference type="InterPro" id="IPR014310">
    <property type="entry name" value="Sig_transdc_His_kinase_PhoR"/>
</dbReference>
<evidence type="ECO:0000256" key="9">
    <source>
        <dbReference type="ARBA" id="ARBA00022679"/>
    </source>
</evidence>
<keyword evidence="15" id="KW-0902">Two-component regulatory system</keyword>
<dbReference type="InterPro" id="IPR035965">
    <property type="entry name" value="PAS-like_dom_sf"/>
</dbReference>
<organism evidence="20 21">
    <name type="scientific">Ectothiorhodosinus mongolicus</name>
    <dbReference type="NCBI Taxonomy" id="233100"/>
    <lineage>
        <taxon>Bacteria</taxon>
        <taxon>Pseudomonadati</taxon>
        <taxon>Pseudomonadota</taxon>
        <taxon>Gammaproteobacteria</taxon>
        <taxon>Chromatiales</taxon>
        <taxon>Ectothiorhodospiraceae</taxon>
        <taxon>Ectothiorhodosinus</taxon>
    </lineage>
</organism>
<evidence type="ECO:0000256" key="10">
    <source>
        <dbReference type="ARBA" id="ARBA00022692"/>
    </source>
</evidence>
<dbReference type="SMART" id="SM00387">
    <property type="entry name" value="HATPase_c"/>
    <property type="match status" value="1"/>
</dbReference>
<reference evidence="20 21" key="1">
    <citation type="submission" date="2017-01" db="EMBL/GenBank/DDBJ databases">
        <authorList>
            <person name="Mah S.A."/>
            <person name="Swanson W.J."/>
            <person name="Moy G.W."/>
            <person name="Vacquier V.D."/>
        </authorList>
    </citation>
    <scope>NUCLEOTIDE SEQUENCE [LARGE SCALE GENOMIC DNA]</scope>
    <source>
        <strain evidence="20 21">M9</strain>
    </source>
</reference>
<evidence type="ECO:0000256" key="8">
    <source>
        <dbReference type="ARBA" id="ARBA00022592"/>
    </source>
</evidence>
<evidence type="ECO:0000259" key="19">
    <source>
        <dbReference type="PROSITE" id="PS50109"/>
    </source>
</evidence>
<keyword evidence="12 20" id="KW-0418">Kinase</keyword>
<evidence type="ECO:0000256" key="1">
    <source>
        <dbReference type="ARBA" id="ARBA00000085"/>
    </source>
</evidence>
<keyword evidence="11" id="KW-0547">Nucleotide-binding</keyword>
<dbReference type="SMART" id="SM00388">
    <property type="entry name" value="HisKA"/>
    <property type="match status" value="1"/>
</dbReference>
<feature type="domain" description="Histidine kinase" evidence="19">
    <location>
        <begin position="213"/>
        <end position="429"/>
    </location>
</feature>
<dbReference type="Gene3D" id="3.30.565.10">
    <property type="entry name" value="Histidine kinase-like ATPase, C-terminal domain"/>
    <property type="match status" value="1"/>
</dbReference>
<dbReference type="CDD" id="cd00082">
    <property type="entry name" value="HisKA"/>
    <property type="match status" value="1"/>
</dbReference>
<evidence type="ECO:0000256" key="3">
    <source>
        <dbReference type="ARBA" id="ARBA00012438"/>
    </source>
</evidence>
<dbReference type="NCBIfam" id="TIGR02966">
    <property type="entry name" value="phoR_proteo"/>
    <property type="match status" value="1"/>
</dbReference>
<dbReference type="Gene3D" id="1.10.287.130">
    <property type="match status" value="1"/>
</dbReference>
<dbReference type="SMART" id="SM00091">
    <property type="entry name" value="PAS"/>
    <property type="match status" value="1"/>
</dbReference>
<sequence>MQSPNPWPRFVRQLLILAVPFVLLGVIFGYLWLALLLLLIVVLGWHLRHLYQLETWIREGRKLDPPMARGIWGVIFDGIYRQRRRQRNRYKKLQKLTRRYRDSAKAMPDAVVVLRKDFRIDWWNQAAADLLGLTWPADERQRIGNIYRHPDFLDFLDDLDASGGVITLPSPVDDSITLEIRVIRYGKRQYLLLARDVSRVQRLETMRRDFVANVSHELRTPLTVVYGVAETLAEELADEPELADSARLLRQQSERMKALVEDLLMLSRLETATAPPPDDVVNVAGLLQDLREDALALAAQSRHEVVIEAAAEVSLLGSEAEVRSAFSNLVFNAVRHTPAGSCVRIGWEVNNSGGHFRVSDDGPGIPTHHQARLTERFYRVDDGRSRGRGGTGLGLAIVKHVLMRHGGHLEIQSLPGKGSTFFCHFPKGRLCQSHLPNPSPVVDQSA</sequence>
<dbReference type="InterPro" id="IPR000014">
    <property type="entry name" value="PAS"/>
</dbReference>
<protein>
    <recommendedName>
        <fullName evidence="4">Phosphate regulon sensor protein PhoR</fullName>
        <ecNumber evidence="3">2.7.13.3</ecNumber>
    </recommendedName>
</protein>
<dbReference type="GO" id="GO:0005886">
    <property type="term" value="C:plasma membrane"/>
    <property type="evidence" value="ECO:0007669"/>
    <property type="project" value="UniProtKB-SubCell"/>
</dbReference>
<evidence type="ECO:0000313" key="20">
    <source>
        <dbReference type="EMBL" id="SIT69238.1"/>
    </source>
</evidence>
<keyword evidence="9" id="KW-0808">Transferase</keyword>
<dbReference type="GO" id="GO:0006817">
    <property type="term" value="P:phosphate ion transport"/>
    <property type="evidence" value="ECO:0007669"/>
    <property type="project" value="UniProtKB-KW"/>
</dbReference>
<evidence type="ECO:0000256" key="2">
    <source>
        <dbReference type="ARBA" id="ARBA00004236"/>
    </source>
</evidence>
<comment type="catalytic activity">
    <reaction evidence="1">
        <text>ATP + protein L-histidine = ADP + protein N-phospho-L-histidine.</text>
        <dbReference type="EC" id="2.7.13.3"/>
    </reaction>
</comment>
<comment type="subcellular location">
    <subcellularLocation>
        <location evidence="2">Cell membrane</location>
    </subcellularLocation>
</comment>
<keyword evidence="8" id="KW-0592">Phosphate transport</keyword>
<dbReference type="InterPro" id="IPR036890">
    <property type="entry name" value="HATPase_C_sf"/>
</dbReference>
<dbReference type="STRING" id="233100.SAMN05216526_1036"/>
<dbReference type="PROSITE" id="PS50109">
    <property type="entry name" value="HIS_KIN"/>
    <property type="match status" value="1"/>
</dbReference>
<keyword evidence="10 18" id="KW-0812">Transmembrane</keyword>
<dbReference type="EC" id="2.7.13.3" evidence="3"/>
<dbReference type="SUPFAM" id="SSF55785">
    <property type="entry name" value="PYP-like sensor domain (PAS domain)"/>
    <property type="match status" value="1"/>
</dbReference>
<dbReference type="InterPro" id="IPR021766">
    <property type="entry name" value="PhoR_N"/>
</dbReference>
<evidence type="ECO:0000256" key="5">
    <source>
        <dbReference type="ARBA" id="ARBA00022448"/>
    </source>
</evidence>
<dbReference type="InterPro" id="IPR005467">
    <property type="entry name" value="His_kinase_dom"/>
</dbReference>
<dbReference type="InterPro" id="IPR003594">
    <property type="entry name" value="HATPase_dom"/>
</dbReference>
<dbReference type="InterPro" id="IPR050351">
    <property type="entry name" value="BphY/WalK/GraS-like"/>
</dbReference>